<proteinExistence type="predicted"/>
<comment type="caution">
    <text evidence="1">The sequence shown here is derived from an EMBL/GenBank/DDBJ whole genome shotgun (WGS) entry which is preliminary data.</text>
</comment>
<keyword evidence="2" id="KW-1185">Reference proteome</keyword>
<dbReference type="Proteomes" id="UP001066276">
    <property type="component" value="Chromosome 1_1"/>
</dbReference>
<dbReference type="EMBL" id="JANPWB010000001">
    <property type="protein sequence ID" value="KAJ1218042.1"/>
    <property type="molecule type" value="Genomic_DNA"/>
</dbReference>
<evidence type="ECO:0000313" key="1">
    <source>
        <dbReference type="EMBL" id="KAJ1218042.1"/>
    </source>
</evidence>
<name>A0AAV7WZA2_PLEWA</name>
<sequence>MKIIRTLLTEILMAESDLQDLERYRPNHPDLHQSLLVQRDEVVVREERLSCFDYWGYMECTHAKQDCTGSLLAWLANLTKSGTPILEKETEGGDFIYSQDVTQGCIEAQYNMTRWPAGECWLELHPVRGAAFGWVDPGHRGFPCGTGSCGVGIQGDAVPGAHLVAATRVWPGLRCSRGWLPLLGYLFRPILGGLCHCSSRPGLHVARSVGGSASGPLRVLPPAGWWLGGAGGSGLVLRSMPLGLPGEEGAWALETSWEGGCVVALLLAAVQRAGFFVVLPQAKRGAL</sequence>
<evidence type="ECO:0000313" key="2">
    <source>
        <dbReference type="Proteomes" id="UP001066276"/>
    </source>
</evidence>
<accession>A0AAV7WZA2</accession>
<protein>
    <submittedName>
        <fullName evidence="1">Uncharacterized protein</fullName>
    </submittedName>
</protein>
<dbReference type="AlphaFoldDB" id="A0AAV7WZA2"/>
<gene>
    <name evidence="1" type="ORF">NDU88_005628</name>
</gene>
<organism evidence="1 2">
    <name type="scientific">Pleurodeles waltl</name>
    <name type="common">Iberian ribbed newt</name>
    <dbReference type="NCBI Taxonomy" id="8319"/>
    <lineage>
        <taxon>Eukaryota</taxon>
        <taxon>Metazoa</taxon>
        <taxon>Chordata</taxon>
        <taxon>Craniata</taxon>
        <taxon>Vertebrata</taxon>
        <taxon>Euteleostomi</taxon>
        <taxon>Amphibia</taxon>
        <taxon>Batrachia</taxon>
        <taxon>Caudata</taxon>
        <taxon>Salamandroidea</taxon>
        <taxon>Salamandridae</taxon>
        <taxon>Pleurodelinae</taxon>
        <taxon>Pleurodeles</taxon>
    </lineage>
</organism>
<reference evidence="1" key="1">
    <citation type="journal article" date="2022" name="bioRxiv">
        <title>Sequencing and chromosome-scale assembly of the giantPleurodeles waltlgenome.</title>
        <authorList>
            <person name="Brown T."/>
            <person name="Elewa A."/>
            <person name="Iarovenko S."/>
            <person name="Subramanian E."/>
            <person name="Araus A.J."/>
            <person name="Petzold A."/>
            <person name="Susuki M."/>
            <person name="Suzuki K.-i.T."/>
            <person name="Hayashi T."/>
            <person name="Toyoda A."/>
            <person name="Oliveira C."/>
            <person name="Osipova E."/>
            <person name="Leigh N.D."/>
            <person name="Simon A."/>
            <person name="Yun M.H."/>
        </authorList>
    </citation>
    <scope>NUCLEOTIDE SEQUENCE</scope>
    <source>
        <strain evidence="1">20211129_DDA</strain>
        <tissue evidence="1">Liver</tissue>
    </source>
</reference>